<keyword evidence="2" id="KW-0732">Signal</keyword>
<dbReference type="Pfam" id="PF00675">
    <property type="entry name" value="Peptidase_M16"/>
    <property type="match status" value="1"/>
</dbReference>
<dbReference type="GO" id="GO:0046872">
    <property type="term" value="F:metal ion binding"/>
    <property type="evidence" value="ECO:0007669"/>
    <property type="project" value="InterPro"/>
</dbReference>
<dbReference type="Proteomes" id="UP000054608">
    <property type="component" value="Unassembled WGS sequence"/>
</dbReference>
<feature type="signal peptide" evidence="2">
    <location>
        <begin position="1"/>
        <end position="16"/>
    </location>
</feature>
<dbReference type="STRING" id="458.Lrub_0292"/>
<dbReference type="Pfam" id="PF05193">
    <property type="entry name" value="Peptidase_M16_C"/>
    <property type="match status" value="1"/>
</dbReference>
<dbReference type="InterPro" id="IPR050361">
    <property type="entry name" value="MPP/UQCRC_Complex"/>
</dbReference>
<comment type="caution">
    <text evidence="5">The sequence shown here is derived from an EMBL/GenBank/DDBJ whole genome shotgun (WGS) entry which is preliminary data.</text>
</comment>
<sequence length="440" mass="49609">MRLALLLFCAALSSYAAGNVHQYTLDNGLKIVVKEDHRAPVAVTMIWYNIGSADEPGGITGVSHALEHIMFKGTEKYPLGTFSKTIANVGGEENAFTNYDYTAYFEKIAASQLPTTFELEADRMQNLLLDKDEFAKEMKVIQEERRLRTDDNPQALTFERYLAAAHLTDPYHHPVIGWMSDIKQMNIEDLKSWYQNFYAPNNATLVVVGDVNADKVHELAKLYFGQIPRRPDFIRKPQQEPPALGTKSVEIHAPAKLPMLMFGYSVPSVKTAENDWEPYALEVIAAILDAGESARFARNLVRGSHVASNVDVYYDLYTRYQTQFTLFGIPTQSHSIAELKAGVLKELQRLQKEPVSAQELQRVKTQIIAQKTFEKDSIFGQAMEIGVLETIGLGWKTADAYTDKINSITPQQIQDAAKKYFRAESMTEAQLFPVSQPERR</sequence>
<evidence type="ECO:0000256" key="1">
    <source>
        <dbReference type="ARBA" id="ARBA00007261"/>
    </source>
</evidence>
<dbReference type="PANTHER" id="PTHR11851">
    <property type="entry name" value="METALLOPROTEASE"/>
    <property type="match status" value="1"/>
</dbReference>
<accession>A0A0W0XZ64</accession>
<dbReference type="AlphaFoldDB" id="A0A0W0XZ64"/>
<keyword evidence="5" id="KW-0378">Hydrolase</keyword>
<comment type="similarity">
    <text evidence="1">Belongs to the peptidase M16 family.</text>
</comment>
<protein>
    <submittedName>
        <fullName evidence="5">Zinc protease</fullName>
    </submittedName>
</protein>
<dbReference type="OrthoDB" id="9811314at2"/>
<dbReference type="InterPro" id="IPR011765">
    <property type="entry name" value="Pept_M16_N"/>
</dbReference>
<dbReference type="GO" id="GO:0008233">
    <property type="term" value="F:peptidase activity"/>
    <property type="evidence" value="ECO:0007669"/>
    <property type="project" value="UniProtKB-KW"/>
</dbReference>
<reference evidence="5 6" key="1">
    <citation type="submission" date="2015-11" db="EMBL/GenBank/DDBJ databases">
        <title>Genomic analysis of 38 Legionella species identifies large and diverse effector repertoires.</title>
        <authorList>
            <person name="Burstein D."/>
            <person name="Amaro F."/>
            <person name="Zusman T."/>
            <person name="Lifshitz Z."/>
            <person name="Cohen O."/>
            <person name="Gilbert J.A."/>
            <person name="Pupko T."/>
            <person name="Shuman H.A."/>
            <person name="Segal G."/>
        </authorList>
    </citation>
    <scope>NUCLEOTIDE SEQUENCE [LARGE SCALE GENOMIC DNA]</scope>
    <source>
        <strain evidence="5 6">WA-270A-C2</strain>
    </source>
</reference>
<evidence type="ECO:0000259" key="3">
    <source>
        <dbReference type="Pfam" id="PF00675"/>
    </source>
</evidence>
<evidence type="ECO:0000313" key="6">
    <source>
        <dbReference type="Proteomes" id="UP000054608"/>
    </source>
</evidence>
<dbReference type="Gene3D" id="3.30.830.10">
    <property type="entry name" value="Metalloenzyme, LuxS/M16 peptidase-like"/>
    <property type="match status" value="2"/>
</dbReference>
<feature type="domain" description="Peptidase M16 N-terminal" evidence="3">
    <location>
        <begin position="31"/>
        <end position="175"/>
    </location>
</feature>
<dbReference type="SUPFAM" id="SSF63411">
    <property type="entry name" value="LuxS/MPP-like metallohydrolase"/>
    <property type="match status" value="2"/>
</dbReference>
<organism evidence="5 6">
    <name type="scientific">Legionella rubrilucens</name>
    <dbReference type="NCBI Taxonomy" id="458"/>
    <lineage>
        <taxon>Bacteria</taxon>
        <taxon>Pseudomonadati</taxon>
        <taxon>Pseudomonadota</taxon>
        <taxon>Gammaproteobacteria</taxon>
        <taxon>Legionellales</taxon>
        <taxon>Legionellaceae</taxon>
        <taxon>Legionella</taxon>
    </lineage>
</organism>
<evidence type="ECO:0000256" key="2">
    <source>
        <dbReference type="SAM" id="SignalP"/>
    </source>
</evidence>
<keyword evidence="5" id="KW-0645">Protease</keyword>
<dbReference type="InterPro" id="IPR011249">
    <property type="entry name" value="Metalloenz_LuxS/M16"/>
</dbReference>
<evidence type="ECO:0000259" key="4">
    <source>
        <dbReference type="Pfam" id="PF05193"/>
    </source>
</evidence>
<dbReference type="EMBL" id="LNYT01000004">
    <property type="protein sequence ID" value="KTD49850.1"/>
    <property type="molecule type" value="Genomic_DNA"/>
</dbReference>
<gene>
    <name evidence="5" type="ORF">Lrub_0292</name>
</gene>
<dbReference type="PANTHER" id="PTHR11851:SF49">
    <property type="entry name" value="MITOCHONDRIAL-PROCESSING PEPTIDASE SUBUNIT ALPHA"/>
    <property type="match status" value="1"/>
</dbReference>
<dbReference type="RefSeq" id="WP_058530431.1">
    <property type="nucleotide sequence ID" value="NZ_CAAAIN010000008.1"/>
</dbReference>
<feature type="chain" id="PRO_5006917054" evidence="2">
    <location>
        <begin position="17"/>
        <end position="440"/>
    </location>
</feature>
<name>A0A0W0XZ64_9GAMM</name>
<keyword evidence="6" id="KW-1185">Reference proteome</keyword>
<feature type="domain" description="Peptidase M16 C-terminal" evidence="4">
    <location>
        <begin position="185"/>
        <end position="366"/>
    </location>
</feature>
<dbReference type="PATRIC" id="fig|458.5.peg.301"/>
<proteinExistence type="inferred from homology"/>
<dbReference type="InterPro" id="IPR007863">
    <property type="entry name" value="Peptidase_M16_C"/>
</dbReference>
<evidence type="ECO:0000313" key="5">
    <source>
        <dbReference type="EMBL" id="KTD49850.1"/>
    </source>
</evidence>
<dbReference type="GO" id="GO:0006508">
    <property type="term" value="P:proteolysis"/>
    <property type="evidence" value="ECO:0007669"/>
    <property type="project" value="UniProtKB-KW"/>
</dbReference>